<comment type="function">
    <text evidence="1">Required for the transposition of the insertion element.</text>
</comment>
<evidence type="ECO:0000256" key="4">
    <source>
        <dbReference type="ARBA" id="ARBA00023125"/>
    </source>
</evidence>
<evidence type="ECO:0000256" key="1">
    <source>
        <dbReference type="ARBA" id="ARBA00002190"/>
    </source>
</evidence>
<dbReference type="EMBL" id="JACOOO010000004">
    <property type="protein sequence ID" value="MBC5628063.1"/>
    <property type="molecule type" value="Genomic_DNA"/>
</dbReference>
<evidence type="ECO:0000256" key="2">
    <source>
        <dbReference type="ARBA" id="ARBA00010961"/>
    </source>
</evidence>
<evidence type="ECO:0000256" key="3">
    <source>
        <dbReference type="ARBA" id="ARBA00022578"/>
    </source>
</evidence>
<gene>
    <name evidence="6" type="ORF">H8S20_04055</name>
</gene>
<keyword evidence="7" id="KW-1185">Reference proteome</keyword>
<comment type="similarity">
    <text evidence="2">Belongs to the transposase mutator family.</text>
</comment>
<sequence length="56" mass="6724">MLFLFSTHIRKIIYIINVVESLNSQFRKFTENKLIFPTDESLLKMLYLSNERVNSK</sequence>
<evidence type="ECO:0000256" key="5">
    <source>
        <dbReference type="ARBA" id="ARBA00023172"/>
    </source>
</evidence>
<protein>
    <submittedName>
        <fullName evidence="6">Transposase</fullName>
    </submittedName>
</protein>
<keyword evidence="5" id="KW-0233">DNA recombination</keyword>
<dbReference type="InterPro" id="IPR001207">
    <property type="entry name" value="Transposase_mutator"/>
</dbReference>
<organism evidence="6 7">
    <name type="scientific">Clostridium hominis</name>
    <dbReference type="NCBI Taxonomy" id="2763036"/>
    <lineage>
        <taxon>Bacteria</taxon>
        <taxon>Bacillati</taxon>
        <taxon>Bacillota</taxon>
        <taxon>Clostridia</taxon>
        <taxon>Eubacteriales</taxon>
        <taxon>Clostridiaceae</taxon>
        <taxon>Clostridium</taxon>
    </lineage>
</organism>
<keyword evidence="4" id="KW-0238">DNA-binding</keyword>
<accession>A0ABR7D9P6</accession>
<evidence type="ECO:0000313" key="6">
    <source>
        <dbReference type="EMBL" id="MBC5628063.1"/>
    </source>
</evidence>
<name>A0ABR7D9P6_9CLOT</name>
<keyword evidence="3" id="KW-0815">Transposition</keyword>
<evidence type="ECO:0000313" key="7">
    <source>
        <dbReference type="Proteomes" id="UP000596929"/>
    </source>
</evidence>
<dbReference type="Proteomes" id="UP000596929">
    <property type="component" value="Unassembled WGS sequence"/>
</dbReference>
<proteinExistence type="inferred from homology"/>
<dbReference type="Pfam" id="PF00872">
    <property type="entry name" value="Transposase_mut"/>
    <property type="match status" value="1"/>
</dbReference>
<comment type="caution">
    <text evidence="6">The sequence shown here is derived from an EMBL/GenBank/DDBJ whole genome shotgun (WGS) entry which is preliminary data.</text>
</comment>
<reference evidence="6 7" key="1">
    <citation type="submission" date="2020-08" db="EMBL/GenBank/DDBJ databases">
        <title>Genome public.</title>
        <authorList>
            <person name="Liu C."/>
            <person name="Sun Q."/>
        </authorList>
    </citation>
    <scope>NUCLEOTIDE SEQUENCE [LARGE SCALE GENOMIC DNA]</scope>
    <source>
        <strain evidence="6 7">NSJ-6</strain>
    </source>
</reference>